<accession>A0ABT7FUV4</accession>
<dbReference type="GeneID" id="72381033"/>
<dbReference type="Proteomes" id="UP001239759">
    <property type="component" value="Unassembled WGS sequence"/>
</dbReference>
<organism evidence="1 2">
    <name type="scientific">Corynebacterium pseudodiphtheriticum</name>
    <dbReference type="NCBI Taxonomy" id="37637"/>
    <lineage>
        <taxon>Bacteria</taxon>
        <taxon>Bacillati</taxon>
        <taxon>Actinomycetota</taxon>
        <taxon>Actinomycetes</taxon>
        <taxon>Mycobacteriales</taxon>
        <taxon>Corynebacteriaceae</taxon>
        <taxon>Corynebacterium</taxon>
    </lineage>
</organism>
<name>A0ABT7FUV4_9CORY</name>
<dbReference type="RefSeq" id="WP_081820560.1">
    <property type="nucleotide sequence ID" value="NZ_JASNTY010000001.1"/>
</dbReference>
<comment type="caution">
    <text evidence="1">The sequence shown here is derived from an EMBL/GenBank/DDBJ whole genome shotgun (WGS) entry which is preliminary data.</text>
</comment>
<protein>
    <submittedName>
        <fullName evidence="1">Uncharacterized protein</fullName>
    </submittedName>
</protein>
<dbReference type="EMBL" id="JASNUQ010000001">
    <property type="protein sequence ID" value="MDK4289272.1"/>
    <property type="molecule type" value="Genomic_DNA"/>
</dbReference>
<sequence>MSTPNDTRIDFLYLSEQDMVDAQVTDSAQCVKTMEETLMLLVDEDAGITGIADHPKRNFCEEQTSPSLL</sequence>
<evidence type="ECO:0000313" key="1">
    <source>
        <dbReference type="EMBL" id="MDK4289272.1"/>
    </source>
</evidence>
<evidence type="ECO:0000313" key="2">
    <source>
        <dbReference type="Proteomes" id="UP001239759"/>
    </source>
</evidence>
<proteinExistence type="predicted"/>
<gene>
    <name evidence="1" type="ORF">QPX23_00760</name>
</gene>
<keyword evidence="2" id="KW-1185">Reference proteome</keyword>
<reference evidence="1 2" key="1">
    <citation type="submission" date="2023-05" db="EMBL/GenBank/DDBJ databases">
        <title>Metabolic capabilities are highly conserved among human nasal-associated Corynebacterium species in pangenomic analyses.</title>
        <authorList>
            <person name="Tran T.H."/>
            <person name="Roberts A.Q."/>
            <person name="Escapa I.F."/>
            <person name="Gao W."/>
            <person name="Conlan S."/>
            <person name="Kong H."/>
            <person name="Segre J.A."/>
            <person name="Kelly M.S."/>
            <person name="Lemon K.P."/>
        </authorList>
    </citation>
    <scope>NUCLEOTIDE SEQUENCE [LARGE SCALE GENOMIC DNA]</scope>
    <source>
        <strain evidence="1 2">KPL3772</strain>
    </source>
</reference>